<keyword evidence="2" id="KW-1185">Reference proteome</keyword>
<evidence type="ECO:0000313" key="1">
    <source>
        <dbReference type="EMBL" id="GBN77667.1"/>
    </source>
</evidence>
<dbReference type="EMBL" id="BGPR01017908">
    <property type="protein sequence ID" value="GBN77667.1"/>
    <property type="molecule type" value="Genomic_DNA"/>
</dbReference>
<sequence length="108" mass="12236">MSLTNLFQPATEDESPEAMCFPQNPPTGLLKLWIGISNSESAESERIQFRFTNPIPRIRSFWSESDPDAPFKDPDPRIRSGVNDTSLLERLCLSQKWHLALCLVTMAV</sequence>
<comment type="caution">
    <text evidence="1">The sequence shown here is derived from an EMBL/GenBank/DDBJ whole genome shotgun (WGS) entry which is preliminary data.</text>
</comment>
<dbReference type="Proteomes" id="UP000499080">
    <property type="component" value="Unassembled WGS sequence"/>
</dbReference>
<proteinExistence type="predicted"/>
<reference evidence="1 2" key="1">
    <citation type="journal article" date="2019" name="Sci. Rep.">
        <title>Orb-weaving spider Araneus ventricosus genome elucidates the spidroin gene catalogue.</title>
        <authorList>
            <person name="Kono N."/>
            <person name="Nakamura H."/>
            <person name="Ohtoshi R."/>
            <person name="Moran D.A.P."/>
            <person name="Shinohara A."/>
            <person name="Yoshida Y."/>
            <person name="Fujiwara M."/>
            <person name="Mori M."/>
            <person name="Tomita M."/>
            <person name="Arakawa K."/>
        </authorList>
    </citation>
    <scope>NUCLEOTIDE SEQUENCE [LARGE SCALE GENOMIC DNA]</scope>
</reference>
<evidence type="ECO:0000313" key="2">
    <source>
        <dbReference type="Proteomes" id="UP000499080"/>
    </source>
</evidence>
<gene>
    <name evidence="1" type="ORF">AVEN_128471_1</name>
</gene>
<accession>A0A4Y2RPD3</accession>
<organism evidence="1 2">
    <name type="scientific">Araneus ventricosus</name>
    <name type="common">Orbweaver spider</name>
    <name type="synonym">Epeira ventricosa</name>
    <dbReference type="NCBI Taxonomy" id="182803"/>
    <lineage>
        <taxon>Eukaryota</taxon>
        <taxon>Metazoa</taxon>
        <taxon>Ecdysozoa</taxon>
        <taxon>Arthropoda</taxon>
        <taxon>Chelicerata</taxon>
        <taxon>Arachnida</taxon>
        <taxon>Araneae</taxon>
        <taxon>Araneomorphae</taxon>
        <taxon>Entelegynae</taxon>
        <taxon>Araneoidea</taxon>
        <taxon>Araneidae</taxon>
        <taxon>Araneus</taxon>
    </lineage>
</organism>
<name>A0A4Y2RPD3_ARAVE</name>
<protein>
    <submittedName>
        <fullName evidence="1">Uncharacterized protein</fullName>
    </submittedName>
</protein>
<dbReference type="AlphaFoldDB" id="A0A4Y2RPD3"/>